<feature type="compositionally biased region" description="Low complexity" evidence="1">
    <location>
        <begin position="1"/>
        <end position="23"/>
    </location>
</feature>
<feature type="compositionally biased region" description="Low complexity" evidence="1">
    <location>
        <begin position="64"/>
        <end position="82"/>
    </location>
</feature>
<keyword evidence="3" id="KW-1185">Reference proteome</keyword>
<evidence type="ECO:0000256" key="1">
    <source>
        <dbReference type="SAM" id="MobiDB-lite"/>
    </source>
</evidence>
<comment type="caution">
    <text evidence="2">The sequence shown here is derived from an EMBL/GenBank/DDBJ whole genome shotgun (WGS) entry which is preliminary data.</text>
</comment>
<reference evidence="2" key="1">
    <citation type="submission" date="2019-06" db="EMBL/GenBank/DDBJ databases">
        <title>Whole genome shotgun sequence of Cellulomonas cellasea NBRC 3753.</title>
        <authorList>
            <person name="Hosoyama A."/>
            <person name="Uohara A."/>
            <person name="Ohji S."/>
            <person name="Ichikawa N."/>
        </authorList>
    </citation>
    <scope>NUCLEOTIDE SEQUENCE [LARGE SCALE GENOMIC DNA]</scope>
    <source>
        <strain evidence="2">NBRC 3753</strain>
    </source>
</reference>
<sequence>MGVRPAGRVEAAAPRVPVRAPPRACDDEADPPARGVEEDVRVAMVLTVAAAGPRGRERRRTCVSGRAGARASRTGARALRTR</sequence>
<accession>A0A4Y3KV28</accession>
<name>A0A4Y3KV28_9CELL</name>
<organism evidence="2 3">
    <name type="scientific">Cellulomonas cellasea</name>
    <dbReference type="NCBI Taxonomy" id="43670"/>
    <lineage>
        <taxon>Bacteria</taxon>
        <taxon>Bacillati</taxon>
        <taxon>Actinomycetota</taxon>
        <taxon>Actinomycetes</taxon>
        <taxon>Micrococcales</taxon>
        <taxon>Cellulomonadaceae</taxon>
        <taxon>Cellulomonas</taxon>
    </lineage>
</organism>
<evidence type="ECO:0000313" key="3">
    <source>
        <dbReference type="Proteomes" id="UP000317046"/>
    </source>
</evidence>
<feature type="region of interest" description="Disordered" evidence="1">
    <location>
        <begin position="1"/>
        <end position="34"/>
    </location>
</feature>
<dbReference type="EMBL" id="BJLR01000019">
    <property type="protein sequence ID" value="GEA88311.1"/>
    <property type="molecule type" value="Genomic_DNA"/>
</dbReference>
<gene>
    <name evidence="2" type="ORF">CCE01nite_22600</name>
</gene>
<dbReference type="AlphaFoldDB" id="A0A4Y3KV28"/>
<dbReference type="Proteomes" id="UP000317046">
    <property type="component" value="Unassembled WGS sequence"/>
</dbReference>
<protein>
    <submittedName>
        <fullName evidence="2">Uncharacterized protein</fullName>
    </submittedName>
</protein>
<feature type="region of interest" description="Disordered" evidence="1">
    <location>
        <begin position="52"/>
        <end position="82"/>
    </location>
</feature>
<proteinExistence type="predicted"/>
<evidence type="ECO:0000313" key="2">
    <source>
        <dbReference type="EMBL" id="GEA88311.1"/>
    </source>
</evidence>